<evidence type="ECO:0000256" key="3">
    <source>
        <dbReference type="SAM" id="MobiDB-lite"/>
    </source>
</evidence>
<dbReference type="PANTHER" id="PTHR28524:SF3">
    <property type="entry name" value="SUCCINATE DEHYDROGENASE ASSEMBLY FACTOR 4, MITOCHONDRIAL"/>
    <property type="match status" value="1"/>
</dbReference>
<evidence type="ECO:0000313" key="5">
    <source>
        <dbReference type="EMBL" id="SPQ93963.1"/>
    </source>
</evidence>
<dbReference type="GO" id="GO:0005739">
    <property type="term" value="C:mitochondrion"/>
    <property type="evidence" value="ECO:0007669"/>
    <property type="project" value="TreeGrafter"/>
</dbReference>
<dbReference type="Pfam" id="PF07896">
    <property type="entry name" value="DUF1674"/>
    <property type="match status" value="1"/>
</dbReference>
<name>A0A0G4IZP5_PLABS</name>
<keyword evidence="6" id="KW-1185">Reference proteome</keyword>
<evidence type="ECO:0000256" key="1">
    <source>
        <dbReference type="ARBA" id="ARBA00005701"/>
    </source>
</evidence>
<feature type="region of interest" description="Disordered" evidence="3">
    <location>
        <begin position="68"/>
        <end position="119"/>
    </location>
</feature>
<dbReference type="EMBL" id="CDSF01000101">
    <property type="protein sequence ID" value="CEP00541.1"/>
    <property type="molecule type" value="Genomic_DNA"/>
</dbReference>
<dbReference type="GO" id="GO:0034553">
    <property type="term" value="P:mitochondrial respiratory chain complex II assembly"/>
    <property type="evidence" value="ECO:0007669"/>
    <property type="project" value="TreeGrafter"/>
</dbReference>
<comment type="similarity">
    <text evidence="1">Belongs to the SDHAF4 family.</text>
</comment>
<dbReference type="STRING" id="37360.A0A0G4IZP5"/>
<evidence type="ECO:0000256" key="2">
    <source>
        <dbReference type="ARBA" id="ARBA00022170"/>
    </source>
</evidence>
<reference evidence="4 6" key="1">
    <citation type="submission" date="2015-02" db="EMBL/GenBank/DDBJ databases">
        <authorList>
            <person name="Chooi Y.-H."/>
        </authorList>
    </citation>
    <scope>NUCLEOTIDE SEQUENCE [LARGE SCALE GENOMIC DNA]</scope>
    <source>
        <strain evidence="4">E3</strain>
    </source>
</reference>
<organism evidence="4 6">
    <name type="scientific">Plasmodiophora brassicae</name>
    <name type="common">Clubroot disease agent</name>
    <dbReference type="NCBI Taxonomy" id="37360"/>
    <lineage>
        <taxon>Eukaryota</taxon>
        <taxon>Sar</taxon>
        <taxon>Rhizaria</taxon>
        <taxon>Endomyxa</taxon>
        <taxon>Phytomyxea</taxon>
        <taxon>Plasmodiophorida</taxon>
        <taxon>Plasmodiophoridae</taxon>
        <taxon>Plasmodiophora</taxon>
    </lineage>
</organism>
<gene>
    <name evidence="4" type="ORF">PBRA_001594</name>
    <name evidence="5" type="ORF">PLBR_LOCUS1178</name>
</gene>
<dbReference type="InterPro" id="IPR012875">
    <property type="entry name" value="SDHF4"/>
</dbReference>
<evidence type="ECO:0000313" key="6">
    <source>
        <dbReference type="Proteomes" id="UP000039324"/>
    </source>
</evidence>
<protein>
    <recommendedName>
        <fullName evidence="2">Succinate dehydrogenase assembly factor 4, mitochondrial</fullName>
    </recommendedName>
</protein>
<evidence type="ECO:0000313" key="7">
    <source>
        <dbReference type="Proteomes" id="UP000290189"/>
    </source>
</evidence>
<dbReference type="Proteomes" id="UP000290189">
    <property type="component" value="Unassembled WGS sequence"/>
</dbReference>
<evidence type="ECO:0000313" key="4">
    <source>
        <dbReference type="EMBL" id="CEP00541.1"/>
    </source>
</evidence>
<dbReference type="EMBL" id="OVEO01000002">
    <property type="protein sequence ID" value="SPQ93963.1"/>
    <property type="molecule type" value="Genomic_DNA"/>
</dbReference>
<feature type="compositionally biased region" description="Basic and acidic residues" evidence="3">
    <location>
        <begin position="106"/>
        <end position="119"/>
    </location>
</feature>
<geneLocation type="mitochondrion" evidence="5"/>
<dbReference type="PANTHER" id="PTHR28524">
    <property type="entry name" value="SUCCINATE DEHYDROGENASE ASSEMBLY FACTOR 4, MITOCHONDRIAL"/>
    <property type="match status" value="1"/>
</dbReference>
<sequence length="119" mass="13216">MASVRPRWADSWSNRVAESKVVVMMMMQWRSACRVAGRASAPNRWLATSPSRSVKEGPGLQEFLEAARSKEADGATADTELEDDMVDLRNPITGEIGGPRGPEPTRYGDWERNGRCSDF</sequence>
<reference evidence="5 7" key="2">
    <citation type="submission" date="2018-03" db="EMBL/GenBank/DDBJ databases">
        <authorList>
            <person name="Fogelqvist J."/>
        </authorList>
    </citation>
    <scope>NUCLEOTIDE SEQUENCE [LARGE SCALE GENOMIC DNA]</scope>
</reference>
<dbReference type="OrthoDB" id="201362at2759"/>
<proteinExistence type="inferred from homology"/>
<keyword evidence="5" id="KW-0496">Mitochondrion</keyword>
<dbReference type="Proteomes" id="UP000039324">
    <property type="component" value="Unassembled WGS sequence"/>
</dbReference>
<accession>A0A0G4IZP5</accession>
<dbReference type="AlphaFoldDB" id="A0A0G4IZP5"/>